<dbReference type="PANTHER" id="PTHR19384:SF84">
    <property type="entry name" value="METHIONINE SYNTHASE REDUCTASE"/>
    <property type="match status" value="1"/>
</dbReference>
<dbReference type="GO" id="GO:0009086">
    <property type="term" value="P:methionine biosynthetic process"/>
    <property type="evidence" value="ECO:0007669"/>
    <property type="project" value="TreeGrafter"/>
</dbReference>
<evidence type="ECO:0000256" key="6">
    <source>
        <dbReference type="ARBA" id="ARBA00040659"/>
    </source>
</evidence>
<dbReference type="SUPFAM" id="SSF63380">
    <property type="entry name" value="Riboflavin synthase domain-like"/>
    <property type="match status" value="1"/>
</dbReference>
<dbReference type="InterPro" id="IPR023173">
    <property type="entry name" value="NADPH_Cyt_P450_Rdtase_alpha"/>
</dbReference>
<name>A0AAV5TGG9_9BILA</name>
<evidence type="ECO:0000256" key="1">
    <source>
        <dbReference type="ARBA" id="ARBA00001974"/>
    </source>
</evidence>
<dbReference type="InterPro" id="IPR017938">
    <property type="entry name" value="Riboflavin_synthase-like_b-brl"/>
</dbReference>
<gene>
    <name evidence="8" type="ORF">PENTCL1PPCAC_15115</name>
</gene>
<keyword evidence="4" id="KW-0560">Oxidoreductase</keyword>
<dbReference type="EC" id="1.16.1.8" evidence="5"/>
<comment type="cofactor">
    <cofactor evidence="1">
        <name>FAD</name>
        <dbReference type="ChEBI" id="CHEBI:57692"/>
    </cofactor>
</comment>
<evidence type="ECO:0000313" key="9">
    <source>
        <dbReference type="Proteomes" id="UP001432027"/>
    </source>
</evidence>
<comment type="caution">
    <text evidence="8">The sequence shown here is derived from an EMBL/GenBank/DDBJ whole genome shotgun (WGS) entry which is preliminary data.</text>
</comment>
<dbReference type="Proteomes" id="UP001432027">
    <property type="component" value="Unassembled WGS sequence"/>
</dbReference>
<organism evidence="8 9">
    <name type="scientific">Pristionchus entomophagus</name>
    <dbReference type="NCBI Taxonomy" id="358040"/>
    <lineage>
        <taxon>Eukaryota</taxon>
        <taxon>Metazoa</taxon>
        <taxon>Ecdysozoa</taxon>
        <taxon>Nematoda</taxon>
        <taxon>Chromadorea</taxon>
        <taxon>Rhabditida</taxon>
        <taxon>Rhabditina</taxon>
        <taxon>Diplogasteromorpha</taxon>
        <taxon>Diplogasteroidea</taxon>
        <taxon>Neodiplogasteridae</taxon>
        <taxon>Pristionchus</taxon>
    </lineage>
</organism>
<protein>
    <recommendedName>
        <fullName evidence="6">Methionine synthase reductase</fullName>
        <ecNumber evidence="5">1.16.1.8</ecNumber>
    </recommendedName>
</protein>
<evidence type="ECO:0000256" key="5">
    <source>
        <dbReference type="ARBA" id="ARBA00039088"/>
    </source>
</evidence>
<evidence type="ECO:0000256" key="3">
    <source>
        <dbReference type="ARBA" id="ARBA00022827"/>
    </source>
</evidence>
<evidence type="ECO:0000256" key="4">
    <source>
        <dbReference type="ARBA" id="ARBA00023002"/>
    </source>
</evidence>
<reference evidence="8" key="1">
    <citation type="submission" date="2023-10" db="EMBL/GenBank/DDBJ databases">
        <title>Genome assembly of Pristionchus species.</title>
        <authorList>
            <person name="Yoshida K."/>
            <person name="Sommer R.J."/>
        </authorList>
    </citation>
    <scope>NUCLEOTIDE SEQUENCE</scope>
    <source>
        <strain evidence="8">RS0144</strain>
    </source>
</reference>
<feature type="non-terminal residue" evidence="8">
    <location>
        <position position="1"/>
    </location>
</feature>
<keyword evidence="2" id="KW-0285">Flavoprotein</keyword>
<keyword evidence="9" id="KW-1185">Reference proteome</keyword>
<feature type="non-terminal residue" evidence="8">
    <location>
        <position position="238"/>
    </location>
</feature>
<proteinExistence type="predicted"/>
<evidence type="ECO:0000313" key="8">
    <source>
        <dbReference type="EMBL" id="GMS92940.1"/>
    </source>
</evidence>
<accession>A0AAV5TGG9</accession>
<dbReference type="AlphaFoldDB" id="A0AAV5TGG9"/>
<sequence length="238" mass="26739">SKTSADPNPRLTLAPQPYIKGAIGQSIFPEGDDLHWLNDAPLPGVISTKPLNAVVVSHSILTFLDSEEPNPKRELIFELEDVDLAYEPGDAFYITPQNSVDDVNFVLDRLGCLDVADQEYEISVDGDEQSAEQLFPNYLPRKSSLRHLFTYVLDIRRAPTRSLLRFMADSATDDTDKRRLLELCSVQGVLEYHTYLRQAALSLVDVLLAFPSIAAPIERFIETLPRLLPRPYSIGQRV</sequence>
<dbReference type="FunFam" id="1.20.990.10:FF:000007">
    <property type="entry name" value="Methionine synthase reductase"/>
    <property type="match status" value="1"/>
</dbReference>
<dbReference type="GO" id="GO:0050660">
    <property type="term" value="F:flavin adenine dinucleotide binding"/>
    <property type="evidence" value="ECO:0007669"/>
    <property type="project" value="TreeGrafter"/>
</dbReference>
<keyword evidence="3" id="KW-0274">FAD</keyword>
<dbReference type="Pfam" id="PF00667">
    <property type="entry name" value="FAD_binding_1"/>
    <property type="match status" value="1"/>
</dbReference>
<dbReference type="InterPro" id="IPR003097">
    <property type="entry name" value="CysJ-like_FAD-binding"/>
</dbReference>
<dbReference type="EMBL" id="BTSX01000004">
    <property type="protein sequence ID" value="GMS92940.1"/>
    <property type="molecule type" value="Genomic_DNA"/>
</dbReference>
<dbReference type="Gene3D" id="1.20.990.10">
    <property type="entry name" value="NADPH-cytochrome p450 Reductase, Chain A, domain 3"/>
    <property type="match status" value="1"/>
</dbReference>
<dbReference type="GO" id="GO:0010181">
    <property type="term" value="F:FMN binding"/>
    <property type="evidence" value="ECO:0007669"/>
    <property type="project" value="TreeGrafter"/>
</dbReference>
<dbReference type="GO" id="GO:0050667">
    <property type="term" value="P:homocysteine metabolic process"/>
    <property type="evidence" value="ECO:0007669"/>
    <property type="project" value="TreeGrafter"/>
</dbReference>
<dbReference type="GO" id="GO:0005829">
    <property type="term" value="C:cytosol"/>
    <property type="evidence" value="ECO:0007669"/>
    <property type="project" value="TreeGrafter"/>
</dbReference>
<dbReference type="PANTHER" id="PTHR19384">
    <property type="entry name" value="NITRIC OXIDE SYNTHASE-RELATED"/>
    <property type="match status" value="1"/>
</dbReference>
<evidence type="ECO:0000259" key="7">
    <source>
        <dbReference type="Pfam" id="PF00667"/>
    </source>
</evidence>
<dbReference type="GO" id="GO:0030586">
    <property type="term" value="F:[methionine synthase] reductase (NADPH) activity"/>
    <property type="evidence" value="ECO:0007669"/>
    <property type="project" value="UniProtKB-EC"/>
</dbReference>
<evidence type="ECO:0000256" key="2">
    <source>
        <dbReference type="ARBA" id="ARBA00022630"/>
    </source>
</evidence>
<feature type="domain" description="Sulfite reductase [NADPH] flavoprotein alpha-component-like FAD-binding" evidence="7">
    <location>
        <begin position="77"/>
        <end position="234"/>
    </location>
</feature>